<dbReference type="PROSITE" id="PS51375">
    <property type="entry name" value="PPR"/>
    <property type="match status" value="4"/>
</dbReference>
<sequence>MNQMSKKTIISKIIGKKHHLFSYPFFHLPSRLLVFQIHYDVATCNLFLQSYANHKNLTKGKQLHSLMVTSGFIHLPSSITSLINMYSKCNQMEEAVLVFHDPYRERNVFAYNAIIAGFVANGLAADGFQFYKRMRSVGVMPDKFTFPCVVRACCEFMEIRKIHGCLFKMGLELNVFVGSALVNTYLKVDGMEDAEKVFEELPERDVVLWNAMINGYIKIGHLNKAVAVFKKMGEEGISLSRFTTTSILSVFTSMGDINNGRAIHGIVTKMGYSSCVAVSNALIDMYGKCKHNKDALLIFEMINEKDLFSWNSIISAHEQCGDHDGTLRLFGKMLASRVLPDVITITVVLPACSHLAALMHGREIHGYMIVNGLGKNENSDDVLLNNAVMDMYAKCGCMKNAGIIFDLMRNKDVASWNIMIMGYAMHGYGTEALDMFHRMCEAQIKPNVVTFVGVLSACSHAGFVHQGRSFLTRMELEFGVIPTIEHYTCIIDMLGRAGQLGEAYDLAQRIPLQDNLILWMALLGACRLHGNAELGNVVGEKIRQLEPKNCGSGSYILMSSLYGVVGRYEEALEVRRTMKEQNVKKTPGCSWIELKNGLYVFSMGDRTHHELNALINCLCGFQYFHDEVMHSF</sequence>
<dbReference type="RefSeq" id="XP_008466127.1">
    <property type="nucleotide sequence ID" value="XM_008467905.2"/>
</dbReference>
<name>A0A1S3CQH1_CUCME</name>
<evidence type="ECO:0000313" key="5">
    <source>
        <dbReference type="RefSeq" id="XP_008466127.1"/>
    </source>
</evidence>
<reference evidence="5" key="2">
    <citation type="submission" date="2025-04" db="UniProtKB">
        <authorList>
            <consortium name="RefSeq"/>
        </authorList>
    </citation>
    <scope>IDENTIFICATION</scope>
</reference>
<dbReference type="Gene3D" id="1.25.40.10">
    <property type="entry name" value="Tetratricopeptide repeat domain"/>
    <property type="match status" value="4"/>
</dbReference>
<proteinExistence type="predicted"/>
<feature type="repeat" description="PPR" evidence="2">
    <location>
        <begin position="107"/>
        <end position="141"/>
    </location>
</feature>
<dbReference type="NCBIfam" id="TIGR00756">
    <property type="entry name" value="PPR"/>
    <property type="match status" value="4"/>
</dbReference>
<dbReference type="AlphaFoldDB" id="A0A1S3CQH1"/>
<dbReference type="Gramene" id="MELO3C005180.2.1">
    <property type="protein sequence ID" value="MELO3C005180.2.1"/>
    <property type="gene ID" value="MELO3C005180.2"/>
</dbReference>
<dbReference type="SMR" id="A0A1S3CQH1"/>
<evidence type="ECO:0000313" key="3">
    <source>
        <dbReference type="EnsemblPlants" id="MELO3C005180.2.1"/>
    </source>
</evidence>
<dbReference type="FunFam" id="1.25.40.10:FF:000344">
    <property type="entry name" value="Pentatricopeptide repeat-containing protein"/>
    <property type="match status" value="1"/>
</dbReference>
<reference evidence="3" key="1">
    <citation type="submission" date="2023-03" db="UniProtKB">
        <authorList>
            <consortium name="EnsemblPlants"/>
        </authorList>
    </citation>
    <scope>IDENTIFICATION</scope>
</reference>
<dbReference type="InterPro" id="IPR046960">
    <property type="entry name" value="PPR_At4g14850-like_plant"/>
</dbReference>
<dbReference type="Pfam" id="PF01535">
    <property type="entry name" value="PPR"/>
    <property type="match status" value="4"/>
</dbReference>
<gene>
    <name evidence="5" type="primary">LOC103503636</name>
    <name evidence="3" type="synonym">103503636</name>
</gene>
<accession>A0A1S3CQH1</accession>
<protein>
    <submittedName>
        <fullName evidence="5">Pentatricopeptide repeat-containing protein At3g14730-like</fullName>
    </submittedName>
</protein>
<dbReference type="GO" id="GO:0003723">
    <property type="term" value="F:RNA binding"/>
    <property type="evidence" value="ECO:0007669"/>
    <property type="project" value="InterPro"/>
</dbReference>
<dbReference type="InterPro" id="IPR011990">
    <property type="entry name" value="TPR-like_helical_dom_sf"/>
</dbReference>
<organism evidence="4 5">
    <name type="scientific">Cucumis melo</name>
    <name type="common">Muskmelon</name>
    <dbReference type="NCBI Taxonomy" id="3656"/>
    <lineage>
        <taxon>Eukaryota</taxon>
        <taxon>Viridiplantae</taxon>
        <taxon>Streptophyta</taxon>
        <taxon>Embryophyta</taxon>
        <taxon>Tracheophyta</taxon>
        <taxon>Spermatophyta</taxon>
        <taxon>Magnoliopsida</taxon>
        <taxon>eudicotyledons</taxon>
        <taxon>Gunneridae</taxon>
        <taxon>Pentapetalae</taxon>
        <taxon>rosids</taxon>
        <taxon>fabids</taxon>
        <taxon>Cucurbitales</taxon>
        <taxon>Cucurbitaceae</taxon>
        <taxon>Benincaseae</taxon>
        <taxon>Cucumis</taxon>
    </lineage>
</organism>
<feature type="repeat" description="PPR" evidence="2">
    <location>
        <begin position="412"/>
        <end position="446"/>
    </location>
</feature>
<dbReference type="KEGG" id="cmo:103503636"/>
<dbReference type="OrthoDB" id="631241at2759"/>
<dbReference type="Pfam" id="PF13041">
    <property type="entry name" value="PPR_2"/>
    <property type="match status" value="4"/>
</dbReference>
<feature type="repeat" description="PPR" evidence="2">
    <location>
        <begin position="205"/>
        <end position="239"/>
    </location>
</feature>
<dbReference type="InParanoid" id="A0A1S3CQH1"/>
<dbReference type="GO" id="GO:0009451">
    <property type="term" value="P:RNA modification"/>
    <property type="evidence" value="ECO:0007669"/>
    <property type="project" value="InterPro"/>
</dbReference>
<keyword evidence="4" id="KW-1185">Reference proteome</keyword>
<dbReference type="InterPro" id="IPR046848">
    <property type="entry name" value="E_motif"/>
</dbReference>
<dbReference type="Proteomes" id="UP001652600">
    <property type="component" value="Chromosome 9"/>
</dbReference>
<dbReference type="GeneID" id="103503636"/>
<keyword evidence="1" id="KW-0677">Repeat</keyword>
<dbReference type="FunFam" id="1.25.40.10:FF:000627">
    <property type="entry name" value="Pentatricopeptide repeat-containing protein"/>
    <property type="match status" value="1"/>
</dbReference>
<evidence type="ECO:0000313" key="4">
    <source>
        <dbReference type="Proteomes" id="UP001652600"/>
    </source>
</evidence>
<dbReference type="EnsemblPlants" id="MELO3C005180.2.1">
    <property type="protein sequence ID" value="MELO3C005180.2.1"/>
    <property type="gene ID" value="MELO3C005180.2"/>
</dbReference>
<dbReference type="FunFam" id="1.25.40.10:FF:000305">
    <property type="entry name" value="Pentatricopeptide repeat-containing protein mitochondrial"/>
    <property type="match status" value="1"/>
</dbReference>
<dbReference type="PANTHER" id="PTHR47926">
    <property type="entry name" value="PENTATRICOPEPTIDE REPEAT-CONTAINING PROTEIN"/>
    <property type="match status" value="1"/>
</dbReference>
<evidence type="ECO:0000256" key="1">
    <source>
        <dbReference type="ARBA" id="ARBA00022737"/>
    </source>
</evidence>
<dbReference type="InterPro" id="IPR002885">
    <property type="entry name" value="PPR_rpt"/>
</dbReference>
<dbReference type="eggNOG" id="KOG4197">
    <property type="taxonomic scope" value="Eukaryota"/>
</dbReference>
<feature type="repeat" description="PPR" evidence="2">
    <location>
        <begin position="306"/>
        <end position="340"/>
    </location>
</feature>
<dbReference type="Pfam" id="PF20431">
    <property type="entry name" value="E_motif"/>
    <property type="match status" value="1"/>
</dbReference>
<evidence type="ECO:0000256" key="2">
    <source>
        <dbReference type="PROSITE-ProRule" id="PRU00708"/>
    </source>
</evidence>